<dbReference type="AlphaFoldDB" id="A0A0G0KFG7"/>
<reference evidence="3 4" key="1">
    <citation type="journal article" date="2015" name="Nature">
        <title>rRNA introns, odd ribosomes, and small enigmatic genomes across a large radiation of phyla.</title>
        <authorList>
            <person name="Brown C.T."/>
            <person name="Hug L.A."/>
            <person name="Thomas B.C."/>
            <person name="Sharon I."/>
            <person name="Castelle C.J."/>
            <person name="Singh A."/>
            <person name="Wilkins M.J."/>
            <person name="Williams K.H."/>
            <person name="Banfield J.F."/>
        </authorList>
    </citation>
    <scope>NUCLEOTIDE SEQUENCE [LARGE SCALE GENOMIC DNA]</scope>
</reference>
<dbReference type="InterPro" id="IPR045584">
    <property type="entry name" value="Pilin-like"/>
</dbReference>
<evidence type="ECO:0000256" key="1">
    <source>
        <dbReference type="SAM" id="Coils"/>
    </source>
</evidence>
<keyword evidence="2" id="KW-1133">Transmembrane helix</keyword>
<dbReference type="InterPro" id="IPR012902">
    <property type="entry name" value="N_methyl_site"/>
</dbReference>
<evidence type="ECO:0000313" key="3">
    <source>
        <dbReference type="EMBL" id="KKQ74205.1"/>
    </source>
</evidence>
<accession>A0A0G0KFG7</accession>
<feature type="coiled-coil region" evidence="1">
    <location>
        <begin position="40"/>
        <end position="67"/>
    </location>
</feature>
<dbReference type="Pfam" id="PF07963">
    <property type="entry name" value="N_methyl"/>
    <property type="match status" value="1"/>
</dbReference>
<evidence type="ECO:0000313" key="4">
    <source>
        <dbReference type="Proteomes" id="UP000034181"/>
    </source>
</evidence>
<dbReference type="PROSITE" id="PS00409">
    <property type="entry name" value="PROKAR_NTER_METHYL"/>
    <property type="match status" value="1"/>
</dbReference>
<keyword evidence="2" id="KW-0472">Membrane</keyword>
<dbReference type="SUPFAM" id="SSF54523">
    <property type="entry name" value="Pili subunits"/>
    <property type="match status" value="1"/>
</dbReference>
<organism evidence="3 4">
    <name type="scientific">Candidatus Woesebacteria bacterium GW2011_GWB1_38_5b</name>
    <dbReference type="NCBI Taxonomy" id="1618569"/>
    <lineage>
        <taxon>Bacteria</taxon>
        <taxon>Candidatus Woeseibacteriota</taxon>
    </lineage>
</organism>
<proteinExistence type="predicted"/>
<dbReference type="Proteomes" id="UP000034181">
    <property type="component" value="Unassembled WGS sequence"/>
</dbReference>
<comment type="caution">
    <text evidence="3">The sequence shown here is derived from an EMBL/GenBank/DDBJ whole genome shotgun (WGS) entry which is preliminary data.</text>
</comment>
<protein>
    <recommendedName>
        <fullName evidence="5">Prepilin-type N-terminal cleavage/methylation domain-containing protein</fullName>
    </recommendedName>
</protein>
<name>A0A0G0KFG7_9BACT</name>
<dbReference type="EMBL" id="LBUZ01000038">
    <property type="protein sequence ID" value="KKQ74205.1"/>
    <property type="molecule type" value="Genomic_DNA"/>
</dbReference>
<gene>
    <name evidence="3" type="ORF">US96_C0038G0002</name>
</gene>
<evidence type="ECO:0008006" key="5">
    <source>
        <dbReference type="Google" id="ProtNLM"/>
    </source>
</evidence>
<keyword evidence="2" id="KW-0812">Transmembrane</keyword>
<evidence type="ECO:0000256" key="2">
    <source>
        <dbReference type="SAM" id="Phobius"/>
    </source>
</evidence>
<keyword evidence="1" id="KW-0175">Coiled coil</keyword>
<dbReference type="NCBIfam" id="TIGR02532">
    <property type="entry name" value="IV_pilin_GFxxxE"/>
    <property type="match status" value="1"/>
</dbReference>
<sequence>MVRRVERQQGMSLVEILVALALVAIISSSAYFGLNQFNRYQNLRTSYENLKNTVSEAKTNAQSQVSRRCTRIQTLVGHQIRINSVTNPDSYNLEEVCLNLNSTESTYVIKTLNVTSDITLSGASNPILFLVLTGNVRNPGSITLTNNIQSKSITVNSTGIIQ</sequence>
<feature type="transmembrane region" description="Helical" evidence="2">
    <location>
        <begin position="12"/>
        <end position="34"/>
    </location>
</feature>